<protein>
    <submittedName>
        <fullName evidence="1">Uncharacterized protein</fullName>
    </submittedName>
</protein>
<gene>
    <name evidence="1" type="ORF">E2C01_102346</name>
</gene>
<dbReference type="AlphaFoldDB" id="A0A5B7KCC2"/>
<name>A0A5B7KCC2_PORTR</name>
<comment type="caution">
    <text evidence="1">The sequence shown here is derived from an EMBL/GenBank/DDBJ whole genome shotgun (WGS) entry which is preliminary data.</text>
</comment>
<dbReference type="Proteomes" id="UP000324222">
    <property type="component" value="Unassembled WGS sequence"/>
</dbReference>
<keyword evidence="2" id="KW-1185">Reference proteome</keyword>
<evidence type="ECO:0000313" key="1">
    <source>
        <dbReference type="EMBL" id="MPD06531.1"/>
    </source>
</evidence>
<proteinExistence type="predicted"/>
<evidence type="ECO:0000313" key="2">
    <source>
        <dbReference type="Proteomes" id="UP000324222"/>
    </source>
</evidence>
<dbReference type="EMBL" id="VSRR010151754">
    <property type="protein sequence ID" value="MPD06531.1"/>
    <property type="molecule type" value="Genomic_DNA"/>
</dbReference>
<sequence>MAAAVLMEPQPSRGEDCLIRSDVNLDSDHVHKIEVEAVYDPIRSGSDVGVVEDNSGRRCCGSEAHPDR</sequence>
<accession>A0A5B7KCC2</accession>
<reference evidence="1 2" key="1">
    <citation type="submission" date="2019-05" db="EMBL/GenBank/DDBJ databases">
        <title>Another draft genome of Portunus trituberculatus and its Hox gene families provides insights of decapod evolution.</title>
        <authorList>
            <person name="Jeong J.-H."/>
            <person name="Song I."/>
            <person name="Kim S."/>
            <person name="Choi T."/>
            <person name="Kim D."/>
            <person name="Ryu S."/>
            <person name="Kim W."/>
        </authorList>
    </citation>
    <scope>NUCLEOTIDE SEQUENCE [LARGE SCALE GENOMIC DNA]</scope>
    <source>
        <tissue evidence="1">Muscle</tissue>
    </source>
</reference>
<organism evidence="1 2">
    <name type="scientific">Portunus trituberculatus</name>
    <name type="common">Swimming crab</name>
    <name type="synonym">Neptunus trituberculatus</name>
    <dbReference type="NCBI Taxonomy" id="210409"/>
    <lineage>
        <taxon>Eukaryota</taxon>
        <taxon>Metazoa</taxon>
        <taxon>Ecdysozoa</taxon>
        <taxon>Arthropoda</taxon>
        <taxon>Crustacea</taxon>
        <taxon>Multicrustacea</taxon>
        <taxon>Malacostraca</taxon>
        <taxon>Eumalacostraca</taxon>
        <taxon>Eucarida</taxon>
        <taxon>Decapoda</taxon>
        <taxon>Pleocyemata</taxon>
        <taxon>Brachyura</taxon>
        <taxon>Eubrachyura</taxon>
        <taxon>Portunoidea</taxon>
        <taxon>Portunidae</taxon>
        <taxon>Portuninae</taxon>
        <taxon>Portunus</taxon>
    </lineage>
</organism>